<name>A0A1W0CZD6_9NEIS</name>
<reference evidence="2 3" key="1">
    <citation type="submission" date="2017-02" db="EMBL/GenBank/DDBJ databases">
        <title>Chromobacterium haemolyticum H5244.</title>
        <authorList>
            <person name="Gulvik C.A."/>
        </authorList>
    </citation>
    <scope>NUCLEOTIDE SEQUENCE [LARGE SCALE GENOMIC DNA]</scope>
    <source>
        <strain evidence="2 3">H5244</strain>
    </source>
</reference>
<dbReference type="GO" id="GO:0006826">
    <property type="term" value="P:iron ion transport"/>
    <property type="evidence" value="ECO:0007669"/>
    <property type="project" value="InterPro"/>
</dbReference>
<dbReference type="Pfam" id="PF05171">
    <property type="entry name" value="HemS"/>
    <property type="match status" value="2"/>
</dbReference>
<dbReference type="InterPro" id="IPR007845">
    <property type="entry name" value="HemS/ChuX_dom"/>
</dbReference>
<organism evidence="2 3">
    <name type="scientific">Chromobacterium haemolyticum</name>
    <dbReference type="NCBI Taxonomy" id="394935"/>
    <lineage>
        <taxon>Bacteria</taxon>
        <taxon>Pseudomonadati</taxon>
        <taxon>Pseudomonadota</taxon>
        <taxon>Betaproteobacteria</taxon>
        <taxon>Neisseriales</taxon>
        <taxon>Chromobacteriaceae</taxon>
        <taxon>Chromobacterium</taxon>
    </lineage>
</organism>
<dbReference type="AlphaFoldDB" id="A0A1W0CZD6"/>
<feature type="domain" description="Haemin-degrading HemS/ChuX" evidence="1">
    <location>
        <begin position="31"/>
        <end position="156"/>
    </location>
</feature>
<dbReference type="Proteomes" id="UP000192721">
    <property type="component" value="Unassembled WGS sequence"/>
</dbReference>
<dbReference type="Gene3D" id="3.40.1570.10">
    <property type="entry name" value="HemS/ChuS/ChuX like domains"/>
    <property type="match status" value="2"/>
</dbReference>
<proteinExistence type="predicted"/>
<dbReference type="EMBL" id="MUKV01000011">
    <property type="protein sequence ID" value="OQS40146.1"/>
    <property type="molecule type" value="Genomic_DNA"/>
</dbReference>
<dbReference type="RefSeq" id="WP_081555483.1">
    <property type="nucleotide sequence ID" value="NZ_MUKV01000011.1"/>
</dbReference>
<evidence type="ECO:0000259" key="1">
    <source>
        <dbReference type="Pfam" id="PF05171"/>
    </source>
</evidence>
<dbReference type="CDD" id="cd16831">
    <property type="entry name" value="HemS-like_C"/>
    <property type="match status" value="1"/>
</dbReference>
<gene>
    <name evidence="2" type="ORF">B0T45_10865</name>
</gene>
<dbReference type="SUPFAM" id="SSF144064">
    <property type="entry name" value="Heme iron utilization protein-like"/>
    <property type="match status" value="1"/>
</dbReference>
<comment type="caution">
    <text evidence="2">The sequence shown here is derived from an EMBL/GenBank/DDBJ whole genome shotgun (WGS) entry which is preliminary data.</text>
</comment>
<sequence>MTDFSQLWDRFQILKASQPKLRARDAADALGVSEAELVAADPASQALQPHWNDILSQIGHLGPVMALTRNHACVHETTGDYRNVQIDGKIGLAINPVIDLRIFLFHWQHAFAVTTAGARGEQRSLQFFDRFGEAVHKIYLTANSDVIAYHRLVEAFAAPKTALRIEPLETQAEELDDEAIDKAGFQQEWRSLKDVHAFHPFLRRWGVSRQQGFRLAPEGQAWRVLPEAVEQLLRRAAHIEAPIMVFAGNRGMIQIHTGPVRNVQIVGNWLNVLDSHFNLHLRTDLIAEAWVTRKPGDHGVVTSLELFDDQGLSLATFFGERKPGQAERVEWIKLLGELPVLERADVA</sequence>
<accession>A0A1W0CZD6</accession>
<evidence type="ECO:0000313" key="2">
    <source>
        <dbReference type="EMBL" id="OQS40146.1"/>
    </source>
</evidence>
<protein>
    <submittedName>
        <fullName evidence="2">Hemin-degrading factor</fullName>
    </submittedName>
</protein>
<feature type="domain" description="Haemin-degrading HemS/ChuX" evidence="1">
    <location>
        <begin position="206"/>
        <end position="337"/>
    </location>
</feature>
<dbReference type="CDD" id="cd16830">
    <property type="entry name" value="HemS-like_N"/>
    <property type="match status" value="1"/>
</dbReference>
<evidence type="ECO:0000313" key="3">
    <source>
        <dbReference type="Proteomes" id="UP000192721"/>
    </source>
</evidence>
<dbReference type="InterPro" id="IPR053733">
    <property type="entry name" value="Heme_Transport_Util_sf"/>
</dbReference>